<accession>A0ABP0N924</accession>
<organism evidence="7 8">
    <name type="scientific">Durusdinium trenchii</name>
    <dbReference type="NCBI Taxonomy" id="1381693"/>
    <lineage>
        <taxon>Eukaryota</taxon>
        <taxon>Sar</taxon>
        <taxon>Alveolata</taxon>
        <taxon>Dinophyceae</taxon>
        <taxon>Suessiales</taxon>
        <taxon>Symbiodiniaceae</taxon>
        <taxon>Durusdinium</taxon>
    </lineage>
</organism>
<dbReference type="InterPro" id="IPR000571">
    <property type="entry name" value="Znf_CCCH"/>
</dbReference>
<dbReference type="InterPro" id="IPR036855">
    <property type="entry name" value="Znf_CCCH_sf"/>
</dbReference>
<feature type="domain" description="C3H1-type" evidence="6">
    <location>
        <begin position="20"/>
        <end position="47"/>
    </location>
</feature>
<evidence type="ECO:0000256" key="2">
    <source>
        <dbReference type="ARBA" id="ARBA00022771"/>
    </source>
</evidence>
<dbReference type="InterPro" id="IPR041367">
    <property type="entry name" value="Znf-CCCH_4"/>
</dbReference>
<evidence type="ECO:0000256" key="4">
    <source>
        <dbReference type="PROSITE-ProRule" id="PRU00723"/>
    </source>
</evidence>
<comment type="caution">
    <text evidence="7">The sequence shown here is derived from an EMBL/GenBank/DDBJ whole genome shotgun (WGS) entry which is preliminary data.</text>
</comment>
<gene>
    <name evidence="7" type="ORF">SCF082_LOCUS31253</name>
</gene>
<feature type="region of interest" description="Disordered" evidence="5">
    <location>
        <begin position="63"/>
        <end position="113"/>
    </location>
</feature>
<name>A0ABP0N924_9DINO</name>
<proteinExistence type="predicted"/>
<dbReference type="Gene3D" id="4.10.1000.10">
    <property type="entry name" value="Zinc finger, CCCH-type"/>
    <property type="match status" value="1"/>
</dbReference>
<dbReference type="EMBL" id="CAXAMM010026358">
    <property type="protein sequence ID" value="CAK9058760.1"/>
    <property type="molecule type" value="Genomic_DNA"/>
</dbReference>
<keyword evidence="8" id="KW-1185">Reference proteome</keyword>
<feature type="compositionally biased region" description="Low complexity" evidence="5">
    <location>
        <begin position="84"/>
        <end position="101"/>
    </location>
</feature>
<feature type="non-terminal residue" evidence="7">
    <location>
        <position position="1"/>
    </location>
</feature>
<protein>
    <recommendedName>
        <fullName evidence="6">C3H1-type domain-containing protein</fullName>
    </recommendedName>
</protein>
<keyword evidence="1 4" id="KW-0479">Metal-binding</keyword>
<evidence type="ECO:0000256" key="5">
    <source>
        <dbReference type="SAM" id="MobiDB-lite"/>
    </source>
</evidence>
<evidence type="ECO:0000256" key="3">
    <source>
        <dbReference type="ARBA" id="ARBA00022833"/>
    </source>
</evidence>
<dbReference type="SMART" id="SM00356">
    <property type="entry name" value="ZnF_C3H1"/>
    <property type="match status" value="1"/>
</dbReference>
<dbReference type="Pfam" id="PF18044">
    <property type="entry name" value="zf-CCCH_4"/>
    <property type="match status" value="1"/>
</dbReference>
<sequence>MDRQDGSGIPLREVMTRAEMKNSVLCRYYANNTCTRGARCRFAHRLDMMVDWPIPPTTRLRHLASGESGSSTDSVANMARTTESGSSSVFAQGSSGSQASVHQGPHYGGAGNIDVALRDPSMI</sequence>
<reference evidence="7 8" key="1">
    <citation type="submission" date="2024-02" db="EMBL/GenBank/DDBJ databases">
        <authorList>
            <person name="Chen Y."/>
            <person name="Shah S."/>
            <person name="Dougan E. K."/>
            <person name="Thang M."/>
            <person name="Chan C."/>
        </authorList>
    </citation>
    <scope>NUCLEOTIDE SEQUENCE [LARGE SCALE GENOMIC DNA]</scope>
</reference>
<feature type="compositionally biased region" description="Polar residues" evidence="5">
    <location>
        <begin position="67"/>
        <end position="83"/>
    </location>
</feature>
<dbReference type="SUPFAM" id="SSF90229">
    <property type="entry name" value="CCCH zinc finger"/>
    <property type="match status" value="1"/>
</dbReference>
<feature type="zinc finger region" description="C3H1-type" evidence="4">
    <location>
        <begin position="20"/>
        <end position="47"/>
    </location>
</feature>
<keyword evidence="2 4" id="KW-0863">Zinc-finger</keyword>
<keyword evidence="3 4" id="KW-0862">Zinc</keyword>
<evidence type="ECO:0000256" key="1">
    <source>
        <dbReference type="ARBA" id="ARBA00022723"/>
    </source>
</evidence>
<feature type="non-terminal residue" evidence="7">
    <location>
        <position position="123"/>
    </location>
</feature>
<dbReference type="Proteomes" id="UP001642464">
    <property type="component" value="Unassembled WGS sequence"/>
</dbReference>
<evidence type="ECO:0000313" key="7">
    <source>
        <dbReference type="EMBL" id="CAK9058760.1"/>
    </source>
</evidence>
<evidence type="ECO:0000259" key="6">
    <source>
        <dbReference type="PROSITE" id="PS50103"/>
    </source>
</evidence>
<evidence type="ECO:0000313" key="8">
    <source>
        <dbReference type="Proteomes" id="UP001642464"/>
    </source>
</evidence>
<dbReference type="PROSITE" id="PS50103">
    <property type="entry name" value="ZF_C3H1"/>
    <property type="match status" value="1"/>
</dbReference>